<evidence type="ECO:0000313" key="4">
    <source>
        <dbReference type="Proteomes" id="UP000325614"/>
    </source>
</evidence>
<protein>
    <submittedName>
        <fullName evidence="3">DUF882 domain-containing protein</fullName>
    </submittedName>
</protein>
<organism evidence="3 4">
    <name type="scientific">Microvirga thermotolerans</name>
    <dbReference type="NCBI Taxonomy" id="2651334"/>
    <lineage>
        <taxon>Bacteria</taxon>
        <taxon>Pseudomonadati</taxon>
        <taxon>Pseudomonadota</taxon>
        <taxon>Alphaproteobacteria</taxon>
        <taxon>Hyphomicrobiales</taxon>
        <taxon>Methylobacteriaceae</taxon>
        <taxon>Microvirga</taxon>
    </lineage>
</organism>
<feature type="compositionally biased region" description="Polar residues" evidence="1">
    <location>
        <begin position="1"/>
        <end position="10"/>
    </location>
</feature>
<reference evidence="3 4" key="1">
    <citation type="submission" date="2019-10" db="EMBL/GenBank/DDBJ databases">
        <title>Isolation, Identification of Microvirga thermotolerans HR1, a novel thermophilic bacterium and Comparative Genomics of the genus Microvirga.</title>
        <authorList>
            <person name="Li J."/>
            <person name="Zhang W."/>
            <person name="Lin M."/>
            <person name="Wang J."/>
        </authorList>
    </citation>
    <scope>NUCLEOTIDE SEQUENCE [LARGE SCALE GENOMIC DNA]</scope>
    <source>
        <strain evidence="3 4">HR1</strain>
    </source>
</reference>
<dbReference type="Proteomes" id="UP000325614">
    <property type="component" value="Chromosome"/>
</dbReference>
<dbReference type="EMBL" id="CP045423">
    <property type="protein sequence ID" value="QFU17322.1"/>
    <property type="molecule type" value="Genomic_DNA"/>
</dbReference>
<dbReference type="AlphaFoldDB" id="A0A5P9JWX3"/>
<feature type="region of interest" description="Disordered" evidence="1">
    <location>
        <begin position="89"/>
        <end position="108"/>
    </location>
</feature>
<dbReference type="InterPro" id="IPR009045">
    <property type="entry name" value="Zn_M74/Hedgehog-like"/>
</dbReference>
<feature type="compositionally biased region" description="Basic and acidic residues" evidence="1">
    <location>
        <begin position="11"/>
        <end position="28"/>
    </location>
</feature>
<dbReference type="SUPFAM" id="SSF55166">
    <property type="entry name" value="Hedgehog/DD-peptidase"/>
    <property type="match status" value="1"/>
</dbReference>
<feature type="domain" description="Peptidase M15A C-terminal" evidence="2">
    <location>
        <begin position="133"/>
        <end position="212"/>
    </location>
</feature>
<dbReference type="Pfam" id="PF08291">
    <property type="entry name" value="Peptidase_M15_3"/>
    <property type="match status" value="1"/>
</dbReference>
<evidence type="ECO:0000259" key="2">
    <source>
        <dbReference type="Pfam" id="PF08291"/>
    </source>
</evidence>
<evidence type="ECO:0000256" key="1">
    <source>
        <dbReference type="SAM" id="MobiDB-lite"/>
    </source>
</evidence>
<keyword evidence="4" id="KW-1185">Reference proteome</keyword>
<feature type="region of interest" description="Disordered" evidence="1">
    <location>
        <begin position="1"/>
        <end position="32"/>
    </location>
</feature>
<gene>
    <name evidence="3" type="ORF">GDR74_14430</name>
</gene>
<evidence type="ECO:0000313" key="3">
    <source>
        <dbReference type="EMBL" id="QFU17322.1"/>
    </source>
</evidence>
<dbReference type="InterPro" id="IPR013230">
    <property type="entry name" value="Peptidase_M15A_C"/>
</dbReference>
<sequence length="219" mass="23150">MLKKLTQTQRHAADGRSRLRIEGARRGDPMSAVSAFQRRSNACPRRACCAACLAGALLAGVPGPALAEGEGTSLPAAQYASLPAAERMTDPAATGNLPGSSKPPVPPSRFSSLVAAGSILPRPGAPTGCLPAALRDVVADLSAKFGAVSIESTHRSVRRNRRAGGADHSLHLACRAMDLRIHNRARGVMAYLRSRPEIGGLKIYRNGIIHIDNGSRRHW</sequence>
<dbReference type="Gene3D" id="3.30.1380.10">
    <property type="match status" value="1"/>
</dbReference>
<name>A0A5P9JWX3_9HYPH</name>
<accession>A0A5P9JWX3</accession>
<proteinExistence type="predicted"/>
<dbReference type="KEGG" id="mico:GDR74_14430"/>